<reference evidence="1 2" key="1">
    <citation type="submission" date="2019-06" db="EMBL/GenBank/DDBJ databases">
        <title>Pac Bio to generate improved reference genome sequences for organisms with transposon mutant libraries (support for FEBA project).</title>
        <authorList>
            <person name="Blow M."/>
        </authorList>
    </citation>
    <scope>NUCLEOTIDE SEQUENCE [LARGE SCALE GENOMIC DNA]</scope>
    <source>
        <strain evidence="1 2">USDA 1844</strain>
    </source>
</reference>
<name>A0A559TL30_9HYPH</name>
<evidence type="ECO:0000313" key="1">
    <source>
        <dbReference type="EMBL" id="TVZ75262.1"/>
    </source>
</evidence>
<organism evidence="1 2">
    <name type="scientific">Rhizobium mongolense USDA 1844</name>
    <dbReference type="NCBI Taxonomy" id="1079460"/>
    <lineage>
        <taxon>Bacteria</taxon>
        <taxon>Pseudomonadati</taxon>
        <taxon>Pseudomonadota</taxon>
        <taxon>Alphaproteobacteria</taxon>
        <taxon>Hyphomicrobiales</taxon>
        <taxon>Rhizobiaceae</taxon>
        <taxon>Rhizobium/Agrobacterium group</taxon>
        <taxon>Rhizobium</taxon>
    </lineage>
</organism>
<dbReference type="GO" id="GO:0016740">
    <property type="term" value="F:transferase activity"/>
    <property type="evidence" value="ECO:0007669"/>
    <property type="project" value="UniProtKB-KW"/>
</dbReference>
<proteinExistence type="predicted"/>
<dbReference type="Proteomes" id="UP000319824">
    <property type="component" value="Unassembled WGS sequence"/>
</dbReference>
<dbReference type="EMBL" id="VISO01000001">
    <property type="protein sequence ID" value="TVZ75262.1"/>
    <property type="molecule type" value="Genomic_DNA"/>
</dbReference>
<protein>
    <submittedName>
        <fullName evidence="1">Putative nucleotidyltransferase component of viral defense system</fullName>
    </submittedName>
</protein>
<evidence type="ECO:0000313" key="2">
    <source>
        <dbReference type="Proteomes" id="UP000319824"/>
    </source>
</evidence>
<dbReference type="Gene3D" id="3.10.450.620">
    <property type="entry name" value="JHP933, nucleotidyltransferase-like core domain"/>
    <property type="match status" value="1"/>
</dbReference>
<sequence>MIPSQNIIAWGSVVPWADQRQIEQDLIISRALIDIFNDNMLGAELRFRGGTALNKLHFPKPLRYSEDIDLVRTSSGPLRVQSPILDQLRVVLEPWLGRAQFDQSPVAPKFRFRAEAEDGSGVPIRLKVEINTREIKAFDPPQSMALRVDNPWFAGEAAIPTFSREEMLATKLRALLQRDKGRDLYDLSHALGAFDGLNVDRVAELFSQYLDLAGQSISRAQAEERMFAKLANPRLLIDMKPLLPLDQAESLSEAATRDAFVCVFEEMIVKIAGDPWIRTPEMKERFGFGNRAAQIAT</sequence>
<keyword evidence="1" id="KW-0808">Transferase</keyword>
<dbReference type="InterPro" id="IPR014942">
    <property type="entry name" value="AbiEii"/>
</dbReference>
<gene>
    <name evidence="1" type="ORF">BCL32_0728</name>
</gene>
<accession>A0A559TL30</accession>
<comment type="caution">
    <text evidence="1">The sequence shown here is derived from an EMBL/GenBank/DDBJ whole genome shotgun (WGS) entry which is preliminary data.</text>
</comment>
<dbReference type="Pfam" id="PF08843">
    <property type="entry name" value="AbiEii"/>
    <property type="match status" value="1"/>
</dbReference>
<dbReference type="AlphaFoldDB" id="A0A559TL30"/>